<reference evidence="5" key="1">
    <citation type="journal article" date="2019" name="Int. J. Syst. Evol. Microbiol.">
        <title>The Global Catalogue of Microorganisms (GCM) 10K type strain sequencing project: providing services to taxonomists for standard genome sequencing and annotation.</title>
        <authorList>
            <consortium name="The Broad Institute Genomics Platform"/>
            <consortium name="The Broad Institute Genome Sequencing Center for Infectious Disease"/>
            <person name="Wu L."/>
            <person name="Ma J."/>
        </authorList>
    </citation>
    <scope>NUCLEOTIDE SEQUENCE [LARGE SCALE GENOMIC DNA]</scope>
    <source>
        <strain evidence="5">KCTC 23098</strain>
    </source>
</reference>
<dbReference type="RefSeq" id="WP_377609761.1">
    <property type="nucleotide sequence ID" value="NZ_JAHVDN010000001.1"/>
</dbReference>
<feature type="signal peptide" evidence="3">
    <location>
        <begin position="1"/>
        <end position="20"/>
    </location>
</feature>
<dbReference type="Proteomes" id="UP001597560">
    <property type="component" value="Unassembled WGS sequence"/>
</dbReference>
<evidence type="ECO:0000256" key="3">
    <source>
        <dbReference type="SAM" id="SignalP"/>
    </source>
</evidence>
<protein>
    <recommendedName>
        <fullName evidence="6">DUF4890 domain-containing protein</fullName>
    </recommendedName>
</protein>
<gene>
    <name evidence="4" type="ORF">ACFS6J_07215</name>
</gene>
<organism evidence="4 5">
    <name type="scientific">Olivibacter jilunii</name>
    <dbReference type="NCBI Taxonomy" id="985016"/>
    <lineage>
        <taxon>Bacteria</taxon>
        <taxon>Pseudomonadati</taxon>
        <taxon>Bacteroidota</taxon>
        <taxon>Sphingobacteriia</taxon>
        <taxon>Sphingobacteriales</taxon>
        <taxon>Sphingobacteriaceae</taxon>
        <taxon>Olivibacter</taxon>
    </lineage>
</organism>
<sequence length="129" mass="15366">MKRMILASLLFLSMGTIAFAQQNHRKREFKTAEERAKRQTERLAQELSLSEEQKKEIYAINLDNMKKVDAEHKELMQKSMKERDEKISELLTEAQRSTYQKLKKERFQKRKHRESHRGMGKSAEEIPQS</sequence>
<evidence type="ECO:0008006" key="6">
    <source>
        <dbReference type="Google" id="ProtNLM"/>
    </source>
</evidence>
<evidence type="ECO:0000256" key="2">
    <source>
        <dbReference type="SAM" id="MobiDB-lite"/>
    </source>
</evidence>
<feature type="region of interest" description="Disordered" evidence="2">
    <location>
        <begin position="101"/>
        <end position="129"/>
    </location>
</feature>
<feature type="chain" id="PRO_5046323287" description="DUF4890 domain-containing protein" evidence="3">
    <location>
        <begin position="21"/>
        <end position="129"/>
    </location>
</feature>
<keyword evidence="5" id="KW-1185">Reference proteome</keyword>
<keyword evidence="1" id="KW-0175">Coiled coil</keyword>
<dbReference type="EMBL" id="JBHUPA010000002">
    <property type="protein sequence ID" value="MFD2961567.1"/>
    <property type="molecule type" value="Genomic_DNA"/>
</dbReference>
<name>A0ABW6AWY9_9SPHI</name>
<evidence type="ECO:0000313" key="4">
    <source>
        <dbReference type="EMBL" id="MFD2961567.1"/>
    </source>
</evidence>
<evidence type="ECO:0000256" key="1">
    <source>
        <dbReference type="SAM" id="Coils"/>
    </source>
</evidence>
<accession>A0ABW6AWY9</accession>
<evidence type="ECO:0000313" key="5">
    <source>
        <dbReference type="Proteomes" id="UP001597560"/>
    </source>
</evidence>
<feature type="compositionally biased region" description="Basic residues" evidence="2">
    <location>
        <begin position="101"/>
        <end position="119"/>
    </location>
</feature>
<keyword evidence="3" id="KW-0732">Signal</keyword>
<feature type="coiled-coil region" evidence="1">
    <location>
        <begin position="26"/>
        <end position="85"/>
    </location>
</feature>
<comment type="caution">
    <text evidence="4">The sequence shown here is derived from an EMBL/GenBank/DDBJ whole genome shotgun (WGS) entry which is preliminary data.</text>
</comment>
<proteinExistence type="predicted"/>